<dbReference type="Gene3D" id="2.60.40.10">
    <property type="entry name" value="Immunoglobulins"/>
    <property type="match status" value="2"/>
</dbReference>
<dbReference type="InterPro" id="IPR036179">
    <property type="entry name" value="Ig-like_dom_sf"/>
</dbReference>
<dbReference type="Proteomes" id="UP000299102">
    <property type="component" value="Unassembled WGS sequence"/>
</dbReference>
<dbReference type="InterPro" id="IPR013783">
    <property type="entry name" value="Ig-like_fold"/>
</dbReference>
<sequence>MQDPENGNETQSLLKWTPLKEHNGKVLTCRAEHPRFNHSAIESKLHLNILYVPVAKMQLGSKMNPNDIEEGDDVYFGCEVDANPAAYKVVWEHNGQTKIGQHPPPQLRSYSITAQEIGNPPVTSVELRVCMGGGEHQLVSCER</sequence>
<dbReference type="EMBL" id="BGZK01000392">
    <property type="protein sequence ID" value="GBP41065.1"/>
    <property type="molecule type" value="Genomic_DNA"/>
</dbReference>
<protein>
    <submittedName>
        <fullName evidence="2">Synaptogenesis protein syg-2</fullName>
    </submittedName>
</protein>
<comment type="caution">
    <text evidence="2">The sequence shown here is derived from an EMBL/GenBank/DDBJ whole genome shotgun (WGS) entry which is preliminary data.</text>
</comment>
<dbReference type="PANTHER" id="PTHR23278:SF19">
    <property type="entry name" value="OBSCURIN"/>
    <property type="match status" value="1"/>
</dbReference>
<feature type="domain" description="Ig-like" evidence="1">
    <location>
        <begin position="53"/>
        <end position="143"/>
    </location>
</feature>
<evidence type="ECO:0000313" key="2">
    <source>
        <dbReference type="EMBL" id="GBP41065.1"/>
    </source>
</evidence>
<reference evidence="2 3" key="1">
    <citation type="journal article" date="2019" name="Commun. Biol.">
        <title>The bagworm genome reveals a unique fibroin gene that provides high tensile strength.</title>
        <authorList>
            <person name="Kono N."/>
            <person name="Nakamura H."/>
            <person name="Ohtoshi R."/>
            <person name="Tomita M."/>
            <person name="Numata K."/>
            <person name="Arakawa K."/>
        </authorList>
    </citation>
    <scope>NUCLEOTIDE SEQUENCE [LARGE SCALE GENOMIC DNA]</scope>
</reference>
<proteinExistence type="predicted"/>
<dbReference type="AlphaFoldDB" id="A0A4C1VTD6"/>
<gene>
    <name evidence="2" type="primary">syg-2</name>
    <name evidence="2" type="ORF">EVAR_32886_1</name>
</gene>
<keyword evidence="3" id="KW-1185">Reference proteome</keyword>
<name>A0A4C1VTD6_EUMVA</name>
<dbReference type="PANTHER" id="PTHR23278">
    <property type="entry name" value="SIDESTEP PROTEIN"/>
    <property type="match status" value="1"/>
</dbReference>
<organism evidence="2 3">
    <name type="scientific">Eumeta variegata</name>
    <name type="common">Bagworm moth</name>
    <name type="synonym">Eumeta japonica</name>
    <dbReference type="NCBI Taxonomy" id="151549"/>
    <lineage>
        <taxon>Eukaryota</taxon>
        <taxon>Metazoa</taxon>
        <taxon>Ecdysozoa</taxon>
        <taxon>Arthropoda</taxon>
        <taxon>Hexapoda</taxon>
        <taxon>Insecta</taxon>
        <taxon>Pterygota</taxon>
        <taxon>Neoptera</taxon>
        <taxon>Endopterygota</taxon>
        <taxon>Lepidoptera</taxon>
        <taxon>Glossata</taxon>
        <taxon>Ditrysia</taxon>
        <taxon>Tineoidea</taxon>
        <taxon>Psychidae</taxon>
        <taxon>Oiketicinae</taxon>
        <taxon>Eumeta</taxon>
    </lineage>
</organism>
<dbReference type="PROSITE" id="PS50835">
    <property type="entry name" value="IG_LIKE"/>
    <property type="match status" value="1"/>
</dbReference>
<accession>A0A4C1VTD6</accession>
<dbReference type="InterPro" id="IPR007110">
    <property type="entry name" value="Ig-like_dom"/>
</dbReference>
<dbReference type="STRING" id="151549.A0A4C1VTD6"/>
<dbReference type="OrthoDB" id="10055806at2759"/>
<dbReference type="SUPFAM" id="SSF48726">
    <property type="entry name" value="Immunoglobulin"/>
    <property type="match status" value="1"/>
</dbReference>
<evidence type="ECO:0000259" key="1">
    <source>
        <dbReference type="PROSITE" id="PS50835"/>
    </source>
</evidence>
<evidence type="ECO:0000313" key="3">
    <source>
        <dbReference type="Proteomes" id="UP000299102"/>
    </source>
</evidence>